<dbReference type="SMART" id="SM00233">
    <property type="entry name" value="PH"/>
    <property type="match status" value="2"/>
</dbReference>
<evidence type="ECO:0000313" key="4">
    <source>
        <dbReference type="Proteomes" id="UP000038830"/>
    </source>
</evidence>
<dbReference type="InterPro" id="IPR057379">
    <property type="entry name" value="PH_SPO71"/>
</dbReference>
<protein>
    <submittedName>
        <fullName evidence="3">Sporulation-specific protein 71</fullName>
    </submittedName>
</protein>
<dbReference type="InterPro" id="IPR040345">
    <property type="entry name" value="Mug56/Spo71"/>
</dbReference>
<dbReference type="AlphaFoldDB" id="A0A0H5BZE3"/>
<feature type="region of interest" description="Disordered" evidence="1">
    <location>
        <begin position="1"/>
        <end position="52"/>
    </location>
</feature>
<dbReference type="InterPro" id="IPR001849">
    <property type="entry name" value="PH_domain"/>
</dbReference>
<dbReference type="Pfam" id="PF23207">
    <property type="entry name" value="PH_SPO71"/>
    <property type="match status" value="1"/>
</dbReference>
<dbReference type="Pfam" id="PF15407">
    <property type="entry name" value="Spo7_2_N"/>
    <property type="match status" value="1"/>
</dbReference>
<dbReference type="PANTHER" id="PTHR28076">
    <property type="entry name" value="SPORULATION-SPECIFIC PROTEIN 71"/>
    <property type="match status" value="1"/>
</dbReference>
<dbReference type="EMBL" id="CDQK01000001">
    <property type="protein sequence ID" value="CEP20721.1"/>
    <property type="molecule type" value="Genomic_DNA"/>
</dbReference>
<dbReference type="PROSITE" id="PS50003">
    <property type="entry name" value="PH_DOMAIN"/>
    <property type="match status" value="1"/>
</dbReference>
<dbReference type="GO" id="GO:1902657">
    <property type="term" value="P:protein localization to prospore membrane"/>
    <property type="evidence" value="ECO:0007669"/>
    <property type="project" value="InterPro"/>
</dbReference>
<feature type="compositionally biased region" description="Low complexity" evidence="1">
    <location>
        <begin position="28"/>
        <end position="43"/>
    </location>
</feature>
<feature type="compositionally biased region" description="Polar residues" evidence="1">
    <location>
        <begin position="278"/>
        <end position="292"/>
    </location>
</feature>
<feature type="region of interest" description="Disordered" evidence="1">
    <location>
        <begin position="136"/>
        <end position="166"/>
    </location>
</feature>
<name>A0A0H5BZE3_CYBJN</name>
<dbReference type="PANTHER" id="PTHR28076:SF1">
    <property type="entry name" value="PROSPORE MEMBRANE ADAPTER PROTEIN SPO71"/>
    <property type="match status" value="1"/>
</dbReference>
<proteinExistence type="predicted"/>
<reference evidence="4" key="1">
    <citation type="journal article" date="2015" name="J. Biotechnol.">
        <title>The structure of the Cyberlindnera jadinii genome and its relation to Candida utilis analyzed by the occurrence of single nucleotide polymorphisms.</title>
        <authorList>
            <person name="Rupp O."/>
            <person name="Brinkrolf K."/>
            <person name="Buerth C."/>
            <person name="Kunigo M."/>
            <person name="Schneider J."/>
            <person name="Jaenicke S."/>
            <person name="Goesmann A."/>
            <person name="Puehler A."/>
            <person name="Jaeger K.-E."/>
            <person name="Ernst J.F."/>
        </authorList>
    </citation>
    <scope>NUCLEOTIDE SEQUENCE [LARGE SCALE GENOMIC DNA]</scope>
    <source>
        <strain evidence="4">ATCC 18201 / CBS 1600 / BCRC 20928 / JCM 3617 / NBRC 0987 / NRRL Y-1542</strain>
    </source>
</reference>
<feature type="compositionally biased region" description="Acidic residues" evidence="1">
    <location>
        <begin position="145"/>
        <end position="166"/>
    </location>
</feature>
<dbReference type="SUPFAM" id="SSF50729">
    <property type="entry name" value="PH domain-like"/>
    <property type="match status" value="1"/>
</dbReference>
<evidence type="ECO:0000313" key="3">
    <source>
        <dbReference type="EMBL" id="CEP20721.1"/>
    </source>
</evidence>
<dbReference type="InterPro" id="IPR029217">
    <property type="entry name" value="Spo7_2_N"/>
</dbReference>
<gene>
    <name evidence="3" type="ORF">BN1211_0658</name>
</gene>
<accession>A0A0H5BZE3</accession>
<sequence length="1093" mass="125207">MTARTTSGTDGGVEPATRRDGRLELNMSPTTSTGSSTARTSQSEEANEIKIPPHSFTASRFLYADANEISASSTVVLLGEIPWTWYKEQHNHLASNYQNESPEVNALYSHGNEEEGSSYKKDEKLNKLLESYYDAEAGEQSSGSDYEDEDEDENNQVEDDAGDVDADIDVDVDLHPDSYTGSKRNSEPCDWDHDDHDDHDVFSVPSMFQIYRLRHSHLKWPYLCMKCQTHLPFRASRSQAADTGTGSRVGTEVESFHTALENPSDNVAPKDYSPIVANESSPKSSDTVLANTTSSTGLDADGLLLTPQVTTYSTTSKVRFDGDNLQKHMTRASIKSRISQLRPTPTEVSLEPETVNEYEHRFQKLFSAASHTKHMIKKDIQKSHGLLYKRFYASFKPGEIMKAEKMLVLVKTIENASRNTRFETFTEQEPCDTRIYDRWKEYMVIARSTGNPQQPIILQFRTKRTVVNSDSSNSSYEALSVTLSKSCIVNFYSALDRTIALVKGGNISNIVKLSIPSFNMALNINVNRDFFRKFLKHSHSGLKLIYTSDGYIIQGLPAVEYLSKKIKKKLIQAGLESKIKPFAHKPNAYGLCWRYYDRLEWLFGETLINLFWEQAMYRTHELELRAITHYPRTVDDPQGKILHEQPPLEGFLLRLTTKQGQLKRGPLHKQVFTFEYFFTSGHLLFFKSAYKSFPPLPYSENLMTRTDLPAQSPILEEIKNNLVPIFTHNPYTLDENNHIEWLNPNISPQEFEMRDRFAFAAFKRRITSISNASKVLNLTDVQSVGVFDPVDIPKSVEVASSFYWGSSDDQKNILHLERSDTYFYISLKNGSRMVLKAPSVQVRDEWVHRLQYHVKYWSLRIHKDHQLIKSMKETNIENLHMDEFAETDTFAFDTRWEKNNGTSSTEVYNVTSLAMFRPVSFSGYIYQKPKKHSKFKKYFATLIPGHLILFNVFVRDITGYVKPITHYTRYASMPLRNCYIYSGTLCDTDLLDRLLLHDSGKQALPRVYEDGWLSSDDESSRCFTIWFGTKRAISGSAVSNEKYNGVENPGLLHMVRKLGVTGRSMVFMCRSRQERDLWLTNLYADLERFGRSK</sequence>
<dbReference type="Proteomes" id="UP000038830">
    <property type="component" value="Unassembled WGS sequence"/>
</dbReference>
<evidence type="ECO:0000256" key="1">
    <source>
        <dbReference type="SAM" id="MobiDB-lite"/>
    </source>
</evidence>
<dbReference type="Pfam" id="PF15404">
    <property type="entry name" value="PH_4"/>
    <property type="match status" value="1"/>
</dbReference>
<dbReference type="InterPro" id="IPR039486">
    <property type="entry name" value="Mug56/Spo71_PH"/>
</dbReference>
<organism evidence="3 4">
    <name type="scientific">Cyberlindnera jadinii (strain ATCC 18201 / CBS 1600 / BCRC 20928 / JCM 3617 / NBRC 0987 / NRRL Y-1542)</name>
    <name type="common">Torula yeast</name>
    <name type="synonym">Candida utilis</name>
    <dbReference type="NCBI Taxonomy" id="983966"/>
    <lineage>
        <taxon>Eukaryota</taxon>
        <taxon>Fungi</taxon>
        <taxon>Dikarya</taxon>
        <taxon>Ascomycota</taxon>
        <taxon>Saccharomycotina</taxon>
        <taxon>Saccharomycetes</taxon>
        <taxon>Phaffomycetales</taxon>
        <taxon>Phaffomycetaceae</taxon>
        <taxon>Cyberlindnera</taxon>
    </lineage>
</organism>
<feature type="domain" description="PH" evidence="2">
    <location>
        <begin position="918"/>
        <end position="1087"/>
    </location>
</feature>
<dbReference type="SMART" id="SM01316">
    <property type="entry name" value="Spo7_2_N"/>
    <property type="match status" value="1"/>
</dbReference>
<dbReference type="GO" id="GO:0005628">
    <property type="term" value="C:prospore membrane"/>
    <property type="evidence" value="ECO:0007669"/>
    <property type="project" value="TreeGrafter"/>
</dbReference>
<evidence type="ECO:0000259" key="2">
    <source>
        <dbReference type="PROSITE" id="PS50003"/>
    </source>
</evidence>
<feature type="region of interest" description="Disordered" evidence="1">
    <location>
        <begin position="258"/>
        <end position="292"/>
    </location>
</feature>